<dbReference type="PROSITE" id="PS50850">
    <property type="entry name" value="MFS"/>
    <property type="match status" value="1"/>
</dbReference>
<keyword evidence="9" id="KW-1185">Reference proteome</keyword>
<keyword evidence="2" id="KW-0813">Transport</keyword>
<evidence type="ECO:0000256" key="4">
    <source>
        <dbReference type="ARBA" id="ARBA00022989"/>
    </source>
</evidence>
<dbReference type="EMBL" id="SLWB01000001">
    <property type="protein sequence ID" value="TCN73321.1"/>
    <property type="molecule type" value="Genomic_DNA"/>
</dbReference>
<evidence type="ECO:0000256" key="3">
    <source>
        <dbReference type="ARBA" id="ARBA00022692"/>
    </source>
</evidence>
<feature type="transmembrane region" description="Helical" evidence="6">
    <location>
        <begin position="138"/>
        <end position="159"/>
    </location>
</feature>
<keyword evidence="3 6" id="KW-0812">Transmembrane</keyword>
<dbReference type="GO" id="GO:0022857">
    <property type="term" value="F:transmembrane transporter activity"/>
    <property type="evidence" value="ECO:0007669"/>
    <property type="project" value="InterPro"/>
</dbReference>
<evidence type="ECO:0000256" key="1">
    <source>
        <dbReference type="ARBA" id="ARBA00004141"/>
    </source>
</evidence>
<evidence type="ECO:0000256" key="2">
    <source>
        <dbReference type="ARBA" id="ARBA00022448"/>
    </source>
</evidence>
<feature type="transmembrane region" description="Helical" evidence="6">
    <location>
        <begin position="7"/>
        <end position="27"/>
    </location>
</feature>
<dbReference type="InterPro" id="IPR020846">
    <property type="entry name" value="MFS_dom"/>
</dbReference>
<feature type="transmembrane region" description="Helical" evidence="6">
    <location>
        <begin position="391"/>
        <end position="410"/>
    </location>
</feature>
<dbReference type="Gene3D" id="1.20.1250.20">
    <property type="entry name" value="MFS general substrate transporter like domains"/>
    <property type="match status" value="2"/>
</dbReference>
<feature type="transmembrane region" description="Helical" evidence="6">
    <location>
        <begin position="323"/>
        <end position="340"/>
    </location>
</feature>
<comment type="subcellular location">
    <subcellularLocation>
        <location evidence="1">Membrane</location>
        <topology evidence="1">Multi-pass membrane protein</topology>
    </subcellularLocation>
</comment>
<sequence length="417" mass="45767">MDTKGSISKYAWIVVGLLWVVAMLNYLDRLLLTSMHDPIKESIQMTDAQFGLLTSVFLWVYGFLSPFGGYFADRYSRKLVIVFSVLIWSAVTLWTGFVTSFEEMLVARALMGISEACYIPAALALITDYHKGRTRSLATGLHVSGLYAGMALGGIGGFIAEFWGWRYGFHLFGGFGVAYAVLLFFLLKNSPKEDEAPDVEVKENKGSNNSEGHIGIVDSVRNLFGSRSFWILLFYNAVLGMSFWLINAWLPTFLKEQFNLGLGEAGVSATGYIQVASFVGVLVGGILADRWARTNVRGRLYLPIIGFTLGAPCLYLMATTGLFGVAIAGMIVFGLARGFHDSNLMPIMCQVVDKRFRATGYGVLNFLSTITGGIMIYIGGAMKDANFSLSFVFQISAVGMLLASWFLFAVKPTKNSD</sequence>
<dbReference type="CDD" id="cd17328">
    <property type="entry name" value="MFS_spinster_like"/>
    <property type="match status" value="1"/>
</dbReference>
<dbReference type="OrthoDB" id="9815624at2"/>
<dbReference type="InterPro" id="IPR036259">
    <property type="entry name" value="MFS_trans_sf"/>
</dbReference>
<keyword evidence="5 6" id="KW-0472">Membrane</keyword>
<dbReference type="RefSeq" id="WP_131838091.1">
    <property type="nucleotide sequence ID" value="NZ_SLWB01000001.1"/>
</dbReference>
<feature type="transmembrane region" description="Helical" evidence="6">
    <location>
        <begin position="229"/>
        <end position="249"/>
    </location>
</feature>
<feature type="transmembrane region" description="Helical" evidence="6">
    <location>
        <begin position="269"/>
        <end position="288"/>
    </location>
</feature>
<dbReference type="InterPro" id="IPR011701">
    <property type="entry name" value="MFS"/>
</dbReference>
<dbReference type="Pfam" id="PF07690">
    <property type="entry name" value="MFS_1"/>
    <property type="match status" value="1"/>
</dbReference>
<dbReference type="PANTHER" id="PTHR23505:SF79">
    <property type="entry name" value="PROTEIN SPINSTER"/>
    <property type="match status" value="1"/>
</dbReference>
<organism evidence="8 9">
    <name type="scientific">Acetobacteroides hydrogenigenes</name>
    <dbReference type="NCBI Taxonomy" id="979970"/>
    <lineage>
        <taxon>Bacteria</taxon>
        <taxon>Pseudomonadati</taxon>
        <taxon>Bacteroidota</taxon>
        <taxon>Bacteroidia</taxon>
        <taxon>Bacteroidales</taxon>
        <taxon>Rikenellaceae</taxon>
        <taxon>Acetobacteroides</taxon>
    </lineage>
</organism>
<dbReference type="PANTHER" id="PTHR23505">
    <property type="entry name" value="SPINSTER"/>
    <property type="match status" value="1"/>
</dbReference>
<evidence type="ECO:0000256" key="5">
    <source>
        <dbReference type="ARBA" id="ARBA00023136"/>
    </source>
</evidence>
<evidence type="ECO:0000259" key="7">
    <source>
        <dbReference type="PROSITE" id="PS50850"/>
    </source>
</evidence>
<feature type="transmembrane region" description="Helical" evidence="6">
    <location>
        <begin position="300"/>
        <end position="317"/>
    </location>
</feature>
<dbReference type="AlphaFoldDB" id="A0A4V2RQY6"/>
<proteinExistence type="predicted"/>
<feature type="transmembrane region" description="Helical" evidence="6">
    <location>
        <begin position="50"/>
        <end position="72"/>
    </location>
</feature>
<gene>
    <name evidence="8" type="ORF">CLV25_101546</name>
</gene>
<feature type="transmembrane region" description="Helical" evidence="6">
    <location>
        <begin position="361"/>
        <end position="379"/>
    </location>
</feature>
<name>A0A4V2RQY6_9BACT</name>
<feature type="domain" description="Major facilitator superfamily (MFS) profile" evidence="7">
    <location>
        <begin position="14"/>
        <end position="415"/>
    </location>
</feature>
<comment type="caution">
    <text evidence="8">The sequence shown here is derived from an EMBL/GenBank/DDBJ whole genome shotgun (WGS) entry which is preliminary data.</text>
</comment>
<evidence type="ECO:0000313" key="8">
    <source>
        <dbReference type="EMBL" id="TCN73321.1"/>
    </source>
</evidence>
<accession>A0A4V2RQY6</accession>
<dbReference type="GO" id="GO:0016020">
    <property type="term" value="C:membrane"/>
    <property type="evidence" value="ECO:0007669"/>
    <property type="project" value="UniProtKB-SubCell"/>
</dbReference>
<reference evidence="8 9" key="1">
    <citation type="submission" date="2019-03" db="EMBL/GenBank/DDBJ databases">
        <title>Genomic Encyclopedia of Archaeal and Bacterial Type Strains, Phase II (KMG-II): from individual species to whole genera.</title>
        <authorList>
            <person name="Goeker M."/>
        </authorList>
    </citation>
    <scope>NUCLEOTIDE SEQUENCE [LARGE SCALE GENOMIC DNA]</scope>
    <source>
        <strain evidence="8 9">RL-C</strain>
    </source>
</reference>
<dbReference type="InterPro" id="IPR044770">
    <property type="entry name" value="MFS_spinster-like"/>
</dbReference>
<evidence type="ECO:0000256" key="6">
    <source>
        <dbReference type="SAM" id="Phobius"/>
    </source>
</evidence>
<dbReference type="Proteomes" id="UP000294830">
    <property type="component" value="Unassembled WGS sequence"/>
</dbReference>
<evidence type="ECO:0000313" key="9">
    <source>
        <dbReference type="Proteomes" id="UP000294830"/>
    </source>
</evidence>
<dbReference type="SUPFAM" id="SSF103473">
    <property type="entry name" value="MFS general substrate transporter"/>
    <property type="match status" value="1"/>
</dbReference>
<protein>
    <submittedName>
        <fullName evidence="8">Putative MFS family arabinose efflux permease</fullName>
    </submittedName>
</protein>
<keyword evidence="4 6" id="KW-1133">Transmembrane helix</keyword>
<feature type="transmembrane region" description="Helical" evidence="6">
    <location>
        <begin position="79"/>
        <end position="99"/>
    </location>
</feature>
<feature type="transmembrane region" description="Helical" evidence="6">
    <location>
        <begin position="165"/>
        <end position="187"/>
    </location>
</feature>
<feature type="transmembrane region" description="Helical" evidence="6">
    <location>
        <begin position="105"/>
        <end position="126"/>
    </location>
</feature>